<evidence type="ECO:0000256" key="4">
    <source>
        <dbReference type="ARBA" id="ARBA00034247"/>
    </source>
</evidence>
<feature type="domain" description="GGDEF" evidence="5">
    <location>
        <begin position="304"/>
        <end position="435"/>
    </location>
</feature>
<dbReference type="SMART" id="SM00267">
    <property type="entry name" value="GGDEF"/>
    <property type="match status" value="1"/>
</dbReference>
<keyword evidence="6" id="KW-0808">Transferase</keyword>
<comment type="caution">
    <text evidence="6">The sequence shown here is derived from an EMBL/GenBank/DDBJ whole genome shotgun (WGS) entry which is preliminary data.</text>
</comment>
<dbReference type="EMBL" id="JACHEH010000005">
    <property type="protein sequence ID" value="MBB6168914.1"/>
    <property type="molecule type" value="Genomic_DNA"/>
</dbReference>
<dbReference type="SUPFAM" id="SSF55073">
    <property type="entry name" value="Nucleotide cyclase"/>
    <property type="match status" value="1"/>
</dbReference>
<evidence type="ECO:0000256" key="1">
    <source>
        <dbReference type="ARBA" id="ARBA00012528"/>
    </source>
</evidence>
<keyword evidence="6" id="KW-0548">Nucleotidyltransferase</keyword>
<dbReference type="EC" id="2.7.7.65" evidence="1"/>
<evidence type="ECO:0000256" key="2">
    <source>
        <dbReference type="ARBA" id="ARBA00015125"/>
    </source>
</evidence>
<dbReference type="Pfam" id="PF11563">
    <property type="entry name" value="Protoglobin"/>
    <property type="match status" value="1"/>
</dbReference>
<dbReference type="InterPro" id="IPR043128">
    <property type="entry name" value="Rev_trsase/Diguanyl_cyclase"/>
</dbReference>
<dbReference type="CDD" id="cd01949">
    <property type="entry name" value="GGDEF"/>
    <property type="match status" value="1"/>
</dbReference>
<dbReference type="AlphaFoldDB" id="A0A841KDB0"/>
<gene>
    <name evidence="6" type="ORF">HNQ73_002551</name>
</gene>
<dbReference type="NCBIfam" id="TIGR00254">
    <property type="entry name" value="GGDEF"/>
    <property type="match status" value="1"/>
</dbReference>
<dbReference type="InterPro" id="IPR012292">
    <property type="entry name" value="Globin/Proto"/>
</dbReference>
<dbReference type="Gene3D" id="3.30.70.270">
    <property type="match status" value="1"/>
</dbReference>
<dbReference type="Proteomes" id="UP000588017">
    <property type="component" value="Unassembled WGS sequence"/>
</dbReference>
<evidence type="ECO:0000313" key="6">
    <source>
        <dbReference type="EMBL" id="MBB6168914.1"/>
    </source>
</evidence>
<dbReference type="InterPro" id="IPR044398">
    <property type="entry name" value="Globin-sensor_dom"/>
</dbReference>
<dbReference type="Pfam" id="PF00990">
    <property type="entry name" value="GGDEF"/>
    <property type="match status" value="1"/>
</dbReference>
<dbReference type="RefSeq" id="WP_183335225.1">
    <property type="nucleotide sequence ID" value="NZ_BMHX01000005.1"/>
</dbReference>
<organism evidence="6 7">
    <name type="scientific">Chelatococcus composti</name>
    <dbReference type="NCBI Taxonomy" id="1743235"/>
    <lineage>
        <taxon>Bacteria</taxon>
        <taxon>Pseudomonadati</taxon>
        <taxon>Pseudomonadota</taxon>
        <taxon>Alphaproteobacteria</taxon>
        <taxon>Hyphomicrobiales</taxon>
        <taxon>Chelatococcaceae</taxon>
        <taxon>Chelatococcus</taxon>
    </lineage>
</organism>
<dbReference type="GO" id="GO:0043709">
    <property type="term" value="P:cell adhesion involved in single-species biofilm formation"/>
    <property type="evidence" value="ECO:0007669"/>
    <property type="project" value="TreeGrafter"/>
</dbReference>
<dbReference type="GO" id="GO:0020037">
    <property type="term" value="F:heme binding"/>
    <property type="evidence" value="ECO:0007669"/>
    <property type="project" value="InterPro"/>
</dbReference>
<sequence length="435" mass="48774">MPARAGVQGIHKVILATLAEESKNLVDAFYEIFLNDPRGSRYLTHRQVNQRLRHVLERWLFDLFEHYPPIIDSESQRSLGEAHARLGVPMDLVLRGAACLRSGLSRRLAEQMNDAKELGEALTNVSQAFDNAIIEMSEAYVSGARMRARTAESYRLFSLGRDVAIEREAQRAALMEWSQSILFGLLAGDRDFPPLSDSEFGLWFRHRASILFDEAPEFPRIQAAMNEIDRNILPLARTVSAGDMPQLAARFQKEVDEVKFLLGEMFQQIAGVDQGTDPLTRTLNRRFLSTVLSREIVTASAAQSLFSICMIDVDHFKDINDRFGHPAGDAVLKQIAGRIQDSIRPSDFIFRYGGEEFLVLLVEAEEHEAMQVAERIRSAVEATPVDVQGAQELTVTVSIGVATYDGHPDYQTLVERADRALYQAKRLGRNQVVAG</sequence>
<dbReference type="InterPro" id="IPR009050">
    <property type="entry name" value="Globin-like_sf"/>
</dbReference>
<dbReference type="GO" id="GO:1902201">
    <property type="term" value="P:negative regulation of bacterial-type flagellum-dependent cell motility"/>
    <property type="evidence" value="ECO:0007669"/>
    <property type="project" value="TreeGrafter"/>
</dbReference>
<dbReference type="FunFam" id="3.30.70.270:FF:000001">
    <property type="entry name" value="Diguanylate cyclase domain protein"/>
    <property type="match status" value="1"/>
</dbReference>
<comment type="catalytic activity">
    <reaction evidence="4">
        <text>2 GTP = 3',3'-c-di-GMP + 2 diphosphate</text>
        <dbReference type="Rhea" id="RHEA:24898"/>
        <dbReference type="ChEBI" id="CHEBI:33019"/>
        <dbReference type="ChEBI" id="CHEBI:37565"/>
        <dbReference type="ChEBI" id="CHEBI:58805"/>
        <dbReference type="EC" id="2.7.7.65"/>
    </reaction>
</comment>
<evidence type="ECO:0000313" key="7">
    <source>
        <dbReference type="Proteomes" id="UP000588017"/>
    </source>
</evidence>
<protein>
    <recommendedName>
        <fullName evidence="2">Diguanylate cyclase DosC</fullName>
        <ecNumber evidence="1">2.7.7.65</ecNumber>
    </recommendedName>
    <alternativeName>
        <fullName evidence="3">Direct oxygen-sensing cyclase</fullName>
    </alternativeName>
</protein>
<keyword evidence="7" id="KW-1185">Reference proteome</keyword>
<dbReference type="InterPro" id="IPR029787">
    <property type="entry name" value="Nucleotide_cyclase"/>
</dbReference>
<reference evidence="6 7" key="1">
    <citation type="submission" date="2020-08" db="EMBL/GenBank/DDBJ databases">
        <title>Genomic Encyclopedia of Type Strains, Phase IV (KMG-IV): sequencing the most valuable type-strain genomes for metagenomic binning, comparative biology and taxonomic classification.</title>
        <authorList>
            <person name="Goeker M."/>
        </authorList>
    </citation>
    <scope>NUCLEOTIDE SEQUENCE [LARGE SCALE GENOMIC DNA]</scope>
    <source>
        <strain evidence="6 7">DSM 101465</strain>
    </source>
</reference>
<dbReference type="SUPFAM" id="SSF46458">
    <property type="entry name" value="Globin-like"/>
    <property type="match status" value="1"/>
</dbReference>
<dbReference type="PANTHER" id="PTHR45138:SF9">
    <property type="entry name" value="DIGUANYLATE CYCLASE DGCM-RELATED"/>
    <property type="match status" value="1"/>
</dbReference>
<dbReference type="GO" id="GO:0005886">
    <property type="term" value="C:plasma membrane"/>
    <property type="evidence" value="ECO:0007669"/>
    <property type="project" value="TreeGrafter"/>
</dbReference>
<dbReference type="PANTHER" id="PTHR45138">
    <property type="entry name" value="REGULATORY COMPONENTS OF SENSORY TRANSDUCTION SYSTEM"/>
    <property type="match status" value="1"/>
</dbReference>
<dbReference type="InterPro" id="IPR050469">
    <property type="entry name" value="Diguanylate_Cyclase"/>
</dbReference>
<dbReference type="PROSITE" id="PS50887">
    <property type="entry name" value="GGDEF"/>
    <property type="match status" value="1"/>
</dbReference>
<dbReference type="GO" id="GO:0052621">
    <property type="term" value="F:diguanylate cyclase activity"/>
    <property type="evidence" value="ECO:0007669"/>
    <property type="project" value="UniProtKB-EC"/>
</dbReference>
<evidence type="ECO:0000259" key="5">
    <source>
        <dbReference type="PROSITE" id="PS50887"/>
    </source>
</evidence>
<dbReference type="InterPro" id="IPR048442">
    <property type="entry name" value="DosC_2nd"/>
</dbReference>
<dbReference type="GO" id="GO:0019825">
    <property type="term" value="F:oxygen binding"/>
    <property type="evidence" value="ECO:0007669"/>
    <property type="project" value="InterPro"/>
</dbReference>
<evidence type="ECO:0000256" key="3">
    <source>
        <dbReference type="ARBA" id="ARBA00029839"/>
    </source>
</evidence>
<proteinExistence type="predicted"/>
<name>A0A841KDB0_9HYPH</name>
<dbReference type="Pfam" id="PF21118">
    <property type="entry name" value="DosC_2nd"/>
    <property type="match status" value="1"/>
</dbReference>
<dbReference type="Gene3D" id="1.10.490.10">
    <property type="entry name" value="Globins"/>
    <property type="match status" value="1"/>
</dbReference>
<dbReference type="InterPro" id="IPR000160">
    <property type="entry name" value="GGDEF_dom"/>
</dbReference>
<accession>A0A841KDB0</accession>